<sequence length="236" mass="27988">MKEKMKIVFRLPSNNGVDNKIVAKKIWGNFSLNVSENNEYETLINSVERVLKTQLGENFKKKMVDIDEFCQREHLTLTQTTGIRGVLRYKTVDEKVSITDSEYRKITIMPFPYLILKLSEENSIYLFPKKGISEGETSWLKIKKLINKLNDDDYESKVFFAIPRKELIELKKFLRMKFIDIEIKIKNGEANYKCYFSLNIYAKKEKDIRDMFWENSRSASTEKIPFAEIMEKYIQR</sequence>
<dbReference type="EMBL" id="PCRO01000027">
    <property type="protein sequence ID" value="PIP22764.1"/>
    <property type="molecule type" value="Genomic_DNA"/>
</dbReference>
<accession>A0A2G9YU30</accession>
<gene>
    <name evidence="1" type="ORF">COX37_02100</name>
</gene>
<name>A0A2G9YU30_9BACT</name>
<comment type="caution">
    <text evidence="1">The sequence shown here is derived from an EMBL/GenBank/DDBJ whole genome shotgun (WGS) entry which is preliminary data.</text>
</comment>
<reference evidence="1 2" key="1">
    <citation type="submission" date="2017-09" db="EMBL/GenBank/DDBJ databases">
        <title>Depth-based differentiation of microbial function through sediment-hosted aquifers and enrichment of novel symbionts in the deep terrestrial subsurface.</title>
        <authorList>
            <person name="Probst A.J."/>
            <person name="Ladd B."/>
            <person name="Jarett J.K."/>
            <person name="Geller-Mcgrath D.E."/>
            <person name="Sieber C.M."/>
            <person name="Emerson J.B."/>
            <person name="Anantharaman K."/>
            <person name="Thomas B.C."/>
            <person name="Malmstrom R."/>
            <person name="Stieglmeier M."/>
            <person name="Klingl A."/>
            <person name="Woyke T."/>
            <person name="Ryan C.M."/>
            <person name="Banfield J.F."/>
        </authorList>
    </citation>
    <scope>NUCLEOTIDE SEQUENCE [LARGE SCALE GENOMIC DNA]</scope>
    <source>
        <strain evidence="1">CG23_combo_of_CG06-09_8_20_14_all_39_17</strain>
    </source>
</reference>
<evidence type="ECO:0000313" key="2">
    <source>
        <dbReference type="Proteomes" id="UP000229976"/>
    </source>
</evidence>
<organism evidence="1 2">
    <name type="scientific">Candidatus Nealsonbacteria bacterium CG23_combo_of_CG06-09_8_20_14_all_39_17</name>
    <dbReference type="NCBI Taxonomy" id="1974722"/>
    <lineage>
        <taxon>Bacteria</taxon>
        <taxon>Candidatus Nealsoniibacteriota</taxon>
    </lineage>
</organism>
<protein>
    <submittedName>
        <fullName evidence="1">Uncharacterized protein</fullName>
    </submittedName>
</protein>
<dbReference type="Proteomes" id="UP000229976">
    <property type="component" value="Unassembled WGS sequence"/>
</dbReference>
<evidence type="ECO:0000313" key="1">
    <source>
        <dbReference type="EMBL" id="PIP22764.1"/>
    </source>
</evidence>
<dbReference type="AlphaFoldDB" id="A0A2G9YU30"/>
<proteinExistence type="predicted"/>